<evidence type="ECO:0000313" key="3">
    <source>
        <dbReference type="Proteomes" id="UP000309389"/>
    </source>
</evidence>
<proteinExistence type="predicted"/>
<protein>
    <submittedName>
        <fullName evidence="2">Uncharacterized protein</fullName>
    </submittedName>
</protein>
<accession>A0A4T3EXA1</accession>
<name>A0A4T3EXA1_9SPHN</name>
<dbReference type="RefSeq" id="WP_136694781.1">
    <property type="nucleotide sequence ID" value="NZ_SSHH01000004.1"/>
</dbReference>
<dbReference type="EMBL" id="SSHH01000004">
    <property type="protein sequence ID" value="TIX49206.1"/>
    <property type="molecule type" value="Genomic_DNA"/>
</dbReference>
<reference evidence="2 3" key="1">
    <citation type="submission" date="2019-04" db="EMBL/GenBank/DDBJ databases">
        <title>Altererythrobacter aquimixticola sp. nov., isolated from sediment of junction between the ocean and a freshwater spring.</title>
        <authorList>
            <person name="Yoon J.-H."/>
        </authorList>
    </citation>
    <scope>NUCLEOTIDE SEQUENCE [LARGE SCALE GENOMIC DNA]</scope>
    <source>
        <strain evidence="2 3">SSKS-13</strain>
    </source>
</reference>
<sequence length="312" mass="33421">MKTTALLAAGAALLTMTAAPVQAQDGPRVFERDGSWTLDAGEDSCRLARSFSDGESSVALALERNRLGNGARLILVGEALRTFRTAEQIGYRYLPASEAHDQRTAMFIRSETPDGQTYLNLGTILLGPNPFTAPPAMVPGREEGAMVLAPYDRTAEGEFAAGVTGIALNEGMLQPLRIETGSLGGAVEALQACTDDLLLSWGLDWEAHRGMSAPVEPIGPAYEWIPGNAVGFGDFAAFGGSRNPFRVMVDAEGKPTSCHVHWPSLSDSKNEAICKGIMENGRFHPALDANGQPMASYWMVDYFLGLARPFGR</sequence>
<dbReference type="Proteomes" id="UP000309389">
    <property type="component" value="Unassembled WGS sequence"/>
</dbReference>
<dbReference type="OrthoDB" id="7585155at2"/>
<comment type="caution">
    <text evidence="2">The sequence shown here is derived from an EMBL/GenBank/DDBJ whole genome shotgun (WGS) entry which is preliminary data.</text>
</comment>
<evidence type="ECO:0000313" key="2">
    <source>
        <dbReference type="EMBL" id="TIX49206.1"/>
    </source>
</evidence>
<keyword evidence="1" id="KW-0732">Signal</keyword>
<keyword evidence="3" id="KW-1185">Reference proteome</keyword>
<feature type="chain" id="PRO_5020402262" evidence="1">
    <location>
        <begin position="24"/>
        <end position="312"/>
    </location>
</feature>
<gene>
    <name evidence="2" type="ORF">E5222_15960</name>
</gene>
<organism evidence="2 3">
    <name type="scientific">Alteraurantiacibacter aquimixticola</name>
    <dbReference type="NCBI Taxonomy" id="2489173"/>
    <lineage>
        <taxon>Bacteria</taxon>
        <taxon>Pseudomonadati</taxon>
        <taxon>Pseudomonadota</taxon>
        <taxon>Alphaproteobacteria</taxon>
        <taxon>Sphingomonadales</taxon>
        <taxon>Erythrobacteraceae</taxon>
        <taxon>Alteraurantiacibacter</taxon>
    </lineage>
</organism>
<evidence type="ECO:0000256" key="1">
    <source>
        <dbReference type="SAM" id="SignalP"/>
    </source>
</evidence>
<dbReference type="AlphaFoldDB" id="A0A4T3EXA1"/>
<feature type="signal peptide" evidence="1">
    <location>
        <begin position="1"/>
        <end position="23"/>
    </location>
</feature>